<dbReference type="Proteomes" id="UP000317593">
    <property type="component" value="Unassembled WGS sequence"/>
</dbReference>
<feature type="transmembrane region" description="Helical" evidence="1">
    <location>
        <begin position="99"/>
        <end position="118"/>
    </location>
</feature>
<evidence type="ECO:0000256" key="1">
    <source>
        <dbReference type="SAM" id="Phobius"/>
    </source>
</evidence>
<feature type="transmembrane region" description="Helical" evidence="1">
    <location>
        <begin position="237"/>
        <end position="258"/>
    </location>
</feature>
<feature type="transmembrane region" description="Helical" evidence="1">
    <location>
        <begin position="334"/>
        <end position="355"/>
    </location>
</feature>
<proteinExistence type="predicted"/>
<name>A0A521BL65_9BACT</name>
<feature type="transmembrane region" description="Helical" evidence="1">
    <location>
        <begin position="125"/>
        <end position="145"/>
    </location>
</feature>
<dbReference type="AlphaFoldDB" id="A0A521BL65"/>
<feature type="transmembrane region" description="Helical" evidence="1">
    <location>
        <begin position="181"/>
        <end position="199"/>
    </location>
</feature>
<keyword evidence="1" id="KW-0472">Membrane</keyword>
<evidence type="ECO:0008006" key="4">
    <source>
        <dbReference type="Google" id="ProtNLM"/>
    </source>
</evidence>
<protein>
    <recommendedName>
        <fullName evidence="4">NnrS protein</fullName>
    </recommendedName>
</protein>
<feature type="transmembrane region" description="Helical" evidence="1">
    <location>
        <begin position="41"/>
        <end position="62"/>
    </location>
</feature>
<keyword evidence="3" id="KW-1185">Reference proteome</keyword>
<feature type="transmembrane region" description="Helical" evidence="1">
    <location>
        <begin position="304"/>
        <end position="322"/>
    </location>
</feature>
<accession>A0A521BL65</accession>
<feature type="transmembrane region" description="Helical" evidence="1">
    <location>
        <begin position="74"/>
        <end position="93"/>
    </location>
</feature>
<feature type="transmembrane region" description="Helical" evidence="1">
    <location>
        <begin position="151"/>
        <end position="169"/>
    </location>
</feature>
<gene>
    <name evidence="2" type="ORF">SAMN06265218_103207</name>
</gene>
<evidence type="ECO:0000313" key="2">
    <source>
        <dbReference type="EMBL" id="SMO47842.1"/>
    </source>
</evidence>
<evidence type="ECO:0000313" key="3">
    <source>
        <dbReference type="Proteomes" id="UP000317593"/>
    </source>
</evidence>
<keyword evidence="1" id="KW-0812">Transmembrane</keyword>
<reference evidence="2 3" key="1">
    <citation type="submission" date="2017-05" db="EMBL/GenBank/DDBJ databases">
        <authorList>
            <person name="Varghese N."/>
            <person name="Submissions S."/>
        </authorList>
    </citation>
    <scope>NUCLEOTIDE SEQUENCE [LARGE SCALE GENOMIC DNA]</scope>
    <source>
        <strain evidence="2 3">DSM 21194</strain>
    </source>
</reference>
<sequence length="376" mass="41424">MKFTKYTTAILVGLLLLAAGGLVSGLYAGLLRLGFSAPVTAYPVSPVAHGPLMINGFLGTLIGVERAAALDKKWAYAAPVFIALSTLLMLTGYQQPGRWLMMLGSIGLTGVMIYLYYLQPKIYHLIMAAGAASLAVGNTAFLFHYPVYVFVAWWAAFPMLTIFGERLELNRIMRPPEKARKLFGLLIFLWILALVTTHVDRDAGWRLASLLLMVIAAWLIRYDVARRTIKAAGWTRYSAISLLTGYGWLIAGGLFGIWRGFPTAGPIYDALLHMIFVGFVFSMIFAHASVIIPSLSGKLVAYHNYFYLPLILLHLFLVFRVMGDLAWWPAVRKAGSYGNIVAILLFLGGIAVRLITTTAASRRETAARVLETVNNP</sequence>
<feature type="transmembrane region" description="Helical" evidence="1">
    <location>
        <begin position="205"/>
        <end position="225"/>
    </location>
</feature>
<feature type="transmembrane region" description="Helical" evidence="1">
    <location>
        <begin position="270"/>
        <end position="292"/>
    </location>
</feature>
<dbReference type="EMBL" id="FXTH01000003">
    <property type="protein sequence ID" value="SMO47842.1"/>
    <property type="molecule type" value="Genomic_DNA"/>
</dbReference>
<keyword evidence="1" id="KW-1133">Transmembrane helix</keyword>
<organism evidence="2 3">
    <name type="scientific">Fodinibius sediminis</name>
    <dbReference type="NCBI Taxonomy" id="1214077"/>
    <lineage>
        <taxon>Bacteria</taxon>
        <taxon>Pseudomonadati</taxon>
        <taxon>Balneolota</taxon>
        <taxon>Balneolia</taxon>
        <taxon>Balneolales</taxon>
        <taxon>Balneolaceae</taxon>
        <taxon>Fodinibius</taxon>
    </lineage>
</organism>